<sequence>MLKSFFNKREKGKRRQSESQSDLNPNSMKIRFFGGKGGVGKTTCSAIFACSLAEKGYRTLLVSTDPAHSLGDLLGVNAQKVHKAAPGLWVKEINSEEANENYIKEVKGNLEKLTAPEMWKEVERQIDLAKNSPGADEAALFDELVKVILDAQGTYDQVVFDTAPTGHTLRLLSLPELMEAWMDGMMVQRRKSQDMNRMLSNIAGVREEEPVDMVFDILQRRKYRFTMAKEHLLNPVTTSFYFVLNPERLPIIETEKAINILEKHHIPIGGIVVNRILPEHADGQFIEKRREQEQIYLDEIHEKFNRLDKVYIPMSTADIKGLEEIKGMTGLFSHFNNSEGTKENNP</sequence>
<accession>A0ABQ4KEB4</accession>
<feature type="domain" description="ArsA/GET3 Anion-transporting ATPase-like" evidence="3">
    <location>
        <begin position="28"/>
        <end position="329"/>
    </location>
</feature>
<gene>
    <name evidence="4" type="ORF">J1TS3_43520</name>
</gene>
<protein>
    <submittedName>
        <fullName evidence="4">Arsenic transporter ATPase</fullName>
    </submittedName>
</protein>
<comment type="similarity">
    <text evidence="1">Belongs to the arsA ATPase family.</text>
</comment>
<dbReference type="InterPro" id="IPR027417">
    <property type="entry name" value="P-loop_NTPase"/>
</dbReference>
<evidence type="ECO:0000256" key="1">
    <source>
        <dbReference type="ARBA" id="ARBA00011040"/>
    </source>
</evidence>
<evidence type="ECO:0000313" key="5">
    <source>
        <dbReference type="Proteomes" id="UP000680279"/>
    </source>
</evidence>
<dbReference type="CDD" id="cd02035">
    <property type="entry name" value="ArsA"/>
    <property type="match status" value="1"/>
</dbReference>
<organism evidence="4 5">
    <name type="scientific">Siminovitchia fordii</name>
    <dbReference type="NCBI Taxonomy" id="254759"/>
    <lineage>
        <taxon>Bacteria</taxon>
        <taxon>Bacillati</taxon>
        <taxon>Bacillota</taxon>
        <taxon>Bacilli</taxon>
        <taxon>Bacillales</taxon>
        <taxon>Bacillaceae</taxon>
        <taxon>Siminovitchia</taxon>
    </lineage>
</organism>
<evidence type="ECO:0000313" key="4">
    <source>
        <dbReference type="EMBL" id="GIN23218.1"/>
    </source>
</evidence>
<dbReference type="Pfam" id="PF02374">
    <property type="entry name" value="ArsA_ATPase"/>
    <property type="match status" value="1"/>
</dbReference>
<comment type="caution">
    <text evidence="4">The sequence shown here is derived from an EMBL/GenBank/DDBJ whole genome shotgun (WGS) entry which is preliminary data.</text>
</comment>
<proteinExistence type="inferred from homology"/>
<feature type="region of interest" description="Disordered" evidence="2">
    <location>
        <begin position="1"/>
        <end position="26"/>
    </location>
</feature>
<dbReference type="Gene3D" id="3.40.50.300">
    <property type="entry name" value="P-loop containing nucleotide triphosphate hydrolases"/>
    <property type="match status" value="1"/>
</dbReference>
<dbReference type="RefSeq" id="WP_018706228.1">
    <property type="nucleotide sequence ID" value="NZ_BOQT01000028.1"/>
</dbReference>
<dbReference type="SUPFAM" id="SSF52540">
    <property type="entry name" value="P-loop containing nucleoside triphosphate hydrolases"/>
    <property type="match status" value="1"/>
</dbReference>
<dbReference type="InterPro" id="IPR025723">
    <property type="entry name" value="ArsA/GET3_ATPase-like"/>
</dbReference>
<name>A0ABQ4KEB4_9BACI</name>
<keyword evidence="5" id="KW-1185">Reference proteome</keyword>
<evidence type="ECO:0000256" key="2">
    <source>
        <dbReference type="SAM" id="MobiDB-lite"/>
    </source>
</evidence>
<dbReference type="NCBIfam" id="TIGR00345">
    <property type="entry name" value="GET3_arsA_TRC40"/>
    <property type="match status" value="1"/>
</dbReference>
<dbReference type="PANTHER" id="PTHR10803:SF3">
    <property type="entry name" value="ATPASE GET3"/>
    <property type="match status" value="1"/>
</dbReference>
<dbReference type="PANTHER" id="PTHR10803">
    <property type="entry name" value="ARSENICAL PUMP-DRIVING ATPASE ARSENITE-TRANSLOCATING ATPASE"/>
    <property type="match status" value="1"/>
</dbReference>
<evidence type="ECO:0000259" key="3">
    <source>
        <dbReference type="Pfam" id="PF02374"/>
    </source>
</evidence>
<dbReference type="EMBL" id="BOQT01000028">
    <property type="protein sequence ID" value="GIN23218.1"/>
    <property type="molecule type" value="Genomic_DNA"/>
</dbReference>
<dbReference type="InterPro" id="IPR016300">
    <property type="entry name" value="ATPase_ArsA/GET3"/>
</dbReference>
<reference evidence="4 5" key="1">
    <citation type="submission" date="2021-03" db="EMBL/GenBank/DDBJ databases">
        <title>Antimicrobial resistance genes in bacteria isolated from Japanese honey, and their potential for conferring macrolide and lincosamide resistance in the American foulbrood pathogen Paenibacillus larvae.</title>
        <authorList>
            <person name="Okamoto M."/>
            <person name="Kumagai M."/>
            <person name="Kanamori H."/>
            <person name="Takamatsu D."/>
        </authorList>
    </citation>
    <scope>NUCLEOTIDE SEQUENCE [LARGE SCALE GENOMIC DNA]</scope>
    <source>
        <strain evidence="4 5">J1TS3</strain>
    </source>
</reference>
<dbReference type="Proteomes" id="UP000680279">
    <property type="component" value="Unassembled WGS sequence"/>
</dbReference>